<comment type="similarity">
    <text evidence="1 3">Belongs to the chorion protein family.</text>
</comment>
<dbReference type="GO" id="GO:0042600">
    <property type="term" value="C:egg chorion"/>
    <property type="evidence" value="ECO:0007669"/>
    <property type="project" value="InterPro"/>
</dbReference>
<dbReference type="InterPro" id="IPR002635">
    <property type="entry name" value="Chorion"/>
</dbReference>
<evidence type="ECO:0000313" key="4">
    <source>
        <dbReference type="EMBL" id="OWR46408.1"/>
    </source>
</evidence>
<sequence length="302" mass="29335">MSSKIIVLCVQAFFIQNIFGQCIANVGSNYNLGNCDVLAARRSYDLPNCGSSNAQWAGAQLGFVEGLTASSGGGLNVQTSSPFAPGSLSILSENQIQGPVEVSGTLPFLSAVAFEGSLPTRGSGEVLYQCGNGRVGILEENNQISAINSGILGGNSGILGGNSGILGGNSGILGGNSGILGGNSGILGGNSGILGGNSGILGGNSGILGGNSGILGGNSGILGGNSGILGGNSGILGGNSGILGGNSGILGGNSGILGGNSDYLGMGWNTASAFNGISGCLTPEPVALGWNGNRRSGCNCLY</sequence>
<dbReference type="Pfam" id="PF01723">
    <property type="entry name" value="Chorion_1"/>
    <property type="match status" value="1"/>
</dbReference>
<evidence type="ECO:0000313" key="5">
    <source>
        <dbReference type="Proteomes" id="UP000007151"/>
    </source>
</evidence>
<evidence type="ECO:0000256" key="1">
    <source>
        <dbReference type="ARBA" id="ARBA00005906"/>
    </source>
</evidence>
<evidence type="ECO:0000256" key="3">
    <source>
        <dbReference type="RuleBase" id="RU004378"/>
    </source>
</evidence>
<dbReference type="GO" id="GO:0000428">
    <property type="term" value="C:DNA-directed RNA polymerase complex"/>
    <property type="evidence" value="ECO:0007669"/>
    <property type="project" value="UniProtKB-KW"/>
</dbReference>
<comment type="caution">
    <text evidence="4">The sequence shown here is derived from an EMBL/GenBank/DDBJ whole genome shotgun (WGS) entry which is preliminary data.</text>
</comment>
<name>A0A212EY37_DANPL</name>
<protein>
    <submittedName>
        <fullName evidence="4">DNA-directed RNA polymerase</fullName>
    </submittedName>
</protein>
<dbReference type="eggNOG" id="ENOG502QUR8">
    <property type="taxonomic scope" value="Eukaryota"/>
</dbReference>
<organism evidence="4 5">
    <name type="scientific">Danaus plexippus plexippus</name>
    <dbReference type="NCBI Taxonomy" id="278856"/>
    <lineage>
        <taxon>Eukaryota</taxon>
        <taxon>Metazoa</taxon>
        <taxon>Ecdysozoa</taxon>
        <taxon>Arthropoda</taxon>
        <taxon>Hexapoda</taxon>
        <taxon>Insecta</taxon>
        <taxon>Pterygota</taxon>
        <taxon>Neoptera</taxon>
        <taxon>Endopterygota</taxon>
        <taxon>Lepidoptera</taxon>
        <taxon>Glossata</taxon>
        <taxon>Ditrysia</taxon>
        <taxon>Papilionoidea</taxon>
        <taxon>Nymphalidae</taxon>
        <taxon>Danainae</taxon>
        <taxon>Danaini</taxon>
        <taxon>Danaina</taxon>
        <taxon>Danaus</taxon>
        <taxon>Danaus</taxon>
    </lineage>
</organism>
<keyword evidence="2" id="KW-0677">Repeat</keyword>
<gene>
    <name evidence="4" type="ORF">KGM_201056</name>
</gene>
<dbReference type="GO" id="GO:0005213">
    <property type="term" value="F:structural constituent of egg chorion"/>
    <property type="evidence" value="ECO:0007669"/>
    <property type="project" value="InterPro"/>
</dbReference>
<dbReference type="EMBL" id="AGBW02011628">
    <property type="protein sequence ID" value="OWR46408.1"/>
    <property type="molecule type" value="Genomic_DNA"/>
</dbReference>
<evidence type="ECO:0000256" key="2">
    <source>
        <dbReference type="ARBA" id="ARBA00022737"/>
    </source>
</evidence>
<dbReference type="OrthoDB" id="6930117at2759"/>
<dbReference type="KEGG" id="dpl:KGM_201056"/>
<keyword evidence="5" id="KW-1185">Reference proteome</keyword>
<accession>A0A212EY37</accession>
<dbReference type="GO" id="GO:0007304">
    <property type="term" value="P:chorion-containing eggshell formation"/>
    <property type="evidence" value="ECO:0007669"/>
    <property type="project" value="InterPro"/>
</dbReference>
<dbReference type="STRING" id="278856.A0A212EY37"/>
<keyword evidence="4" id="KW-0240">DNA-directed RNA polymerase</keyword>
<dbReference type="AlphaFoldDB" id="A0A212EY37"/>
<keyword evidence="4" id="KW-0804">Transcription</keyword>
<dbReference type="Proteomes" id="UP000007151">
    <property type="component" value="Unassembled WGS sequence"/>
</dbReference>
<proteinExistence type="inferred from homology"/>
<reference evidence="4 5" key="1">
    <citation type="journal article" date="2011" name="Cell">
        <title>The monarch butterfly genome yields insights into long-distance migration.</title>
        <authorList>
            <person name="Zhan S."/>
            <person name="Merlin C."/>
            <person name="Boore J.L."/>
            <person name="Reppert S.M."/>
        </authorList>
    </citation>
    <scope>NUCLEOTIDE SEQUENCE [LARGE SCALE GENOMIC DNA]</scope>
    <source>
        <strain evidence="4">F-2</strain>
    </source>
</reference>